<name>A0A369JIR3_HYPMA</name>
<dbReference type="Proteomes" id="UP000076154">
    <property type="component" value="Unassembled WGS sequence"/>
</dbReference>
<accession>A0A369JIR3</accession>
<dbReference type="AlphaFoldDB" id="A0A369JIR3"/>
<feature type="compositionally biased region" description="Basic and acidic residues" evidence="1">
    <location>
        <begin position="32"/>
        <end position="42"/>
    </location>
</feature>
<feature type="compositionally biased region" description="Basic residues" evidence="1">
    <location>
        <begin position="1"/>
        <end position="11"/>
    </location>
</feature>
<organism evidence="2 3">
    <name type="scientific">Hypsizygus marmoreus</name>
    <name type="common">White beech mushroom</name>
    <name type="synonym">Agaricus marmoreus</name>
    <dbReference type="NCBI Taxonomy" id="39966"/>
    <lineage>
        <taxon>Eukaryota</taxon>
        <taxon>Fungi</taxon>
        <taxon>Dikarya</taxon>
        <taxon>Basidiomycota</taxon>
        <taxon>Agaricomycotina</taxon>
        <taxon>Agaricomycetes</taxon>
        <taxon>Agaricomycetidae</taxon>
        <taxon>Agaricales</taxon>
        <taxon>Tricholomatineae</taxon>
        <taxon>Lyophyllaceae</taxon>
        <taxon>Hypsizygus</taxon>
    </lineage>
</organism>
<dbReference type="EMBL" id="LUEZ02000077">
    <property type="protein sequence ID" value="RDB19603.1"/>
    <property type="molecule type" value="Genomic_DNA"/>
</dbReference>
<evidence type="ECO:0000313" key="2">
    <source>
        <dbReference type="EMBL" id="RDB19603.1"/>
    </source>
</evidence>
<evidence type="ECO:0000256" key="1">
    <source>
        <dbReference type="SAM" id="MobiDB-lite"/>
    </source>
</evidence>
<comment type="caution">
    <text evidence="2">The sequence shown here is derived from an EMBL/GenBank/DDBJ whole genome shotgun (WGS) entry which is preliminary data.</text>
</comment>
<evidence type="ECO:0000313" key="3">
    <source>
        <dbReference type="Proteomes" id="UP000076154"/>
    </source>
</evidence>
<keyword evidence="3" id="KW-1185">Reference proteome</keyword>
<feature type="compositionally biased region" description="Low complexity" evidence="1">
    <location>
        <begin position="17"/>
        <end position="29"/>
    </location>
</feature>
<protein>
    <submittedName>
        <fullName evidence="2">Uncharacterized protein</fullName>
    </submittedName>
</protein>
<reference evidence="2" key="1">
    <citation type="submission" date="2018-04" db="EMBL/GenBank/DDBJ databases">
        <title>Whole genome sequencing of Hypsizygus marmoreus.</title>
        <authorList>
            <person name="Choi I.-G."/>
            <person name="Min B."/>
            <person name="Kim J.-G."/>
            <person name="Kim S."/>
            <person name="Oh Y.-L."/>
            <person name="Kong W.-S."/>
            <person name="Park H."/>
            <person name="Jeong J."/>
            <person name="Song E.-S."/>
        </authorList>
    </citation>
    <scope>NUCLEOTIDE SEQUENCE [LARGE SCALE GENOMIC DNA]</scope>
    <source>
        <strain evidence="2">51987-8</strain>
    </source>
</reference>
<sequence length="108" mass="11942">MRNSSRKRQQGRKSEQQRQQQARTGGATACTHGEDEMERSGGERGAQPLSGDVALATSDDDERRSSSSQLVSTTMTLSYHLTLLALPCYVPHIACYLPTHTCFRFPTP</sequence>
<feature type="region of interest" description="Disordered" evidence="1">
    <location>
        <begin position="1"/>
        <end position="71"/>
    </location>
</feature>
<proteinExistence type="predicted"/>
<gene>
    <name evidence="2" type="ORF">Hypma_013294</name>
</gene>
<dbReference type="InParanoid" id="A0A369JIR3"/>